<dbReference type="PROSITE" id="PS51352">
    <property type="entry name" value="THIOREDOXIN_2"/>
    <property type="match status" value="1"/>
</dbReference>
<keyword evidence="8" id="KW-1185">Reference proteome</keyword>
<dbReference type="InterPro" id="IPR036249">
    <property type="entry name" value="Thioredoxin-like_sf"/>
</dbReference>
<dbReference type="FunFam" id="3.40.30.10:FF:000013">
    <property type="entry name" value="Blast:Protein SCO1 homolog, mitochondrial"/>
    <property type="match status" value="1"/>
</dbReference>
<feature type="transmembrane region" description="Helical" evidence="5">
    <location>
        <begin position="20"/>
        <end position="39"/>
    </location>
</feature>
<evidence type="ECO:0000256" key="1">
    <source>
        <dbReference type="ARBA" id="ARBA00010996"/>
    </source>
</evidence>
<proteinExistence type="inferred from homology"/>
<comment type="caution">
    <text evidence="7">The sequence shown here is derived from an EMBL/GenBank/DDBJ whole genome shotgun (WGS) entry which is preliminary data.</text>
</comment>
<dbReference type="Proteomes" id="UP000249688">
    <property type="component" value="Unassembled WGS sequence"/>
</dbReference>
<evidence type="ECO:0000256" key="2">
    <source>
        <dbReference type="ARBA" id="ARBA00023008"/>
    </source>
</evidence>
<dbReference type="InterPro" id="IPR013766">
    <property type="entry name" value="Thioredoxin_domain"/>
</dbReference>
<keyword evidence="5" id="KW-0472">Membrane</keyword>
<evidence type="ECO:0000313" key="7">
    <source>
        <dbReference type="EMBL" id="PZW48770.1"/>
    </source>
</evidence>
<sequence>MVSVPPGLAYLAAMLRPIRAIALVLMLLLAGLWGAAWVLRAPGEGIAESFVRQLAFFSGAGLPPPSAGGVTLPEGVTLGGPYSLTDQTGRAVTEATYAGGLSLMYFGFTYCPDVCPTELGIIGQVMEELGPDASRVTPILVTIDPERDTPEVLAAYVVNFHPKMVGLTGTAAQIADVARKFRVYYQRVRNAENSDYLMDHSSFIYLVGSDGRVRGLFRPGSAPEAIAEAVRGALRAG</sequence>
<dbReference type="EMBL" id="QKYU01000004">
    <property type="protein sequence ID" value="PZW48770.1"/>
    <property type="molecule type" value="Genomic_DNA"/>
</dbReference>
<dbReference type="GO" id="GO:0046872">
    <property type="term" value="F:metal ion binding"/>
    <property type="evidence" value="ECO:0007669"/>
    <property type="project" value="UniProtKB-KW"/>
</dbReference>
<evidence type="ECO:0000313" key="8">
    <source>
        <dbReference type="Proteomes" id="UP000249688"/>
    </source>
</evidence>
<comment type="similarity">
    <text evidence="1">Belongs to the SCO1/2 family.</text>
</comment>
<dbReference type="CDD" id="cd02968">
    <property type="entry name" value="SCO"/>
    <property type="match status" value="1"/>
</dbReference>
<evidence type="ECO:0000256" key="3">
    <source>
        <dbReference type="PIRSR" id="PIRSR603782-1"/>
    </source>
</evidence>
<gene>
    <name evidence="7" type="ORF">C8P66_104187</name>
</gene>
<dbReference type="AlphaFoldDB" id="A0A2W7IST7"/>
<evidence type="ECO:0000256" key="4">
    <source>
        <dbReference type="PIRSR" id="PIRSR603782-2"/>
    </source>
</evidence>
<dbReference type="PANTHER" id="PTHR12151">
    <property type="entry name" value="ELECTRON TRANSPORT PROTIN SCO1/SENC FAMILY MEMBER"/>
    <property type="match status" value="1"/>
</dbReference>
<feature type="binding site" evidence="3">
    <location>
        <position position="111"/>
    </location>
    <ligand>
        <name>Cu cation</name>
        <dbReference type="ChEBI" id="CHEBI:23378"/>
    </ligand>
</feature>
<evidence type="ECO:0000259" key="6">
    <source>
        <dbReference type="PROSITE" id="PS51352"/>
    </source>
</evidence>
<name>A0A2W7IST7_9PROT</name>
<dbReference type="Gene3D" id="3.40.30.10">
    <property type="entry name" value="Glutaredoxin"/>
    <property type="match status" value="1"/>
</dbReference>
<dbReference type="PANTHER" id="PTHR12151:SF25">
    <property type="entry name" value="LINALOOL DEHYDRATASE_ISOMERASE DOMAIN-CONTAINING PROTEIN"/>
    <property type="match status" value="1"/>
</dbReference>
<evidence type="ECO:0000256" key="5">
    <source>
        <dbReference type="SAM" id="Phobius"/>
    </source>
</evidence>
<keyword evidence="2 3" id="KW-0186">Copper</keyword>
<keyword evidence="5" id="KW-0812">Transmembrane</keyword>
<dbReference type="InterPro" id="IPR003782">
    <property type="entry name" value="SCO1/SenC"/>
</dbReference>
<keyword evidence="3" id="KW-0479">Metal-binding</keyword>
<feature type="domain" description="Thioredoxin" evidence="6">
    <location>
        <begin position="58"/>
        <end position="236"/>
    </location>
</feature>
<feature type="disulfide bond" description="Redox-active" evidence="4">
    <location>
        <begin position="111"/>
        <end position="115"/>
    </location>
</feature>
<dbReference type="SUPFAM" id="SSF52833">
    <property type="entry name" value="Thioredoxin-like"/>
    <property type="match status" value="1"/>
</dbReference>
<dbReference type="Pfam" id="PF02630">
    <property type="entry name" value="SCO1-SenC"/>
    <property type="match status" value="1"/>
</dbReference>
<keyword evidence="4" id="KW-1015">Disulfide bond</keyword>
<organism evidence="7 8">
    <name type="scientific">Humitalea rosea</name>
    <dbReference type="NCBI Taxonomy" id="990373"/>
    <lineage>
        <taxon>Bacteria</taxon>
        <taxon>Pseudomonadati</taxon>
        <taxon>Pseudomonadota</taxon>
        <taxon>Alphaproteobacteria</taxon>
        <taxon>Acetobacterales</taxon>
        <taxon>Roseomonadaceae</taxon>
        <taxon>Humitalea</taxon>
    </lineage>
</organism>
<keyword evidence="5" id="KW-1133">Transmembrane helix</keyword>
<feature type="binding site" evidence="3">
    <location>
        <position position="115"/>
    </location>
    <ligand>
        <name>Cu cation</name>
        <dbReference type="ChEBI" id="CHEBI:23378"/>
    </ligand>
</feature>
<reference evidence="7 8" key="1">
    <citation type="submission" date="2018-06" db="EMBL/GenBank/DDBJ databases">
        <title>Genomic Encyclopedia of Archaeal and Bacterial Type Strains, Phase II (KMG-II): from individual species to whole genera.</title>
        <authorList>
            <person name="Goeker M."/>
        </authorList>
    </citation>
    <scope>NUCLEOTIDE SEQUENCE [LARGE SCALE GENOMIC DNA]</scope>
    <source>
        <strain evidence="7 8">DSM 24525</strain>
    </source>
</reference>
<protein>
    <submittedName>
        <fullName evidence="7">Protein SCO1/2</fullName>
    </submittedName>
</protein>
<feature type="binding site" evidence="3">
    <location>
        <position position="200"/>
    </location>
    <ligand>
        <name>Cu cation</name>
        <dbReference type="ChEBI" id="CHEBI:23378"/>
    </ligand>
</feature>
<accession>A0A2W7IST7</accession>